<dbReference type="Proteomes" id="UP000053789">
    <property type="component" value="Unassembled WGS sequence"/>
</dbReference>
<dbReference type="AlphaFoldDB" id="A0A0D2HCK4"/>
<dbReference type="HOGENOM" id="CLU_2426823_0_0_1"/>
<accession>A0A0D2HCK4</accession>
<dbReference type="GeneID" id="27701689"/>
<dbReference type="OrthoDB" id="2349272at2759"/>
<evidence type="ECO:0000313" key="2">
    <source>
        <dbReference type="Proteomes" id="UP000053789"/>
    </source>
</evidence>
<dbReference type="EMBL" id="KN846992">
    <property type="protein sequence ID" value="KIW90978.1"/>
    <property type="molecule type" value="Genomic_DNA"/>
</dbReference>
<dbReference type="VEuPathDB" id="FungiDB:Z519_08761"/>
<name>A0A0D2HCK4_CLAB1</name>
<gene>
    <name evidence="1" type="ORF">Z519_08761</name>
</gene>
<protein>
    <submittedName>
        <fullName evidence="1">Uncharacterized protein</fullName>
    </submittedName>
</protein>
<evidence type="ECO:0000313" key="1">
    <source>
        <dbReference type="EMBL" id="KIW90978.1"/>
    </source>
</evidence>
<keyword evidence="2" id="KW-1185">Reference proteome</keyword>
<dbReference type="RefSeq" id="XP_016617647.1">
    <property type="nucleotide sequence ID" value="XM_016766489.1"/>
</dbReference>
<proteinExistence type="predicted"/>
<organism evidence="1 2">
    <name type="scientific">Cladophialophora bantiana (strain ATCC 10958 / CBS 173.52 / CDC B-1940 / NIH 8579)</name>
    <name type="common">Xylohypha bantiana</name>
    <dbReference type="NCBI Taxonomy" id="1442370"/>
    <lineage>
        <taxon>Eukaryota</taxon>
        <taxon>Fungi</taxon>
        <taxon>Dikarya</taxon>
        <taxon>Ascomycota</taxon>
        <taxon>Pezizomycotina</taxon>
        <taxon>Eurotiomycetes</taxon>
        <taxon>Chaetothyriomycetidae</taxon>
        <taxon>Chaetothyriales</taxon>
        <taxon>Herpotrichiellaceae</taxon>
        <taxon>Cladophialophora</taxon>
    </lineage>
</organism>
<sequence length="91" mass="10129">MIPPTFVQEYAAPARKLKPKISTGSALSESQVPALLALVQLDGFSFAAAVWYYNTHCTDSQWWPEQQTGVNDQRVQYWANGFLALGVPVKE</sequence>
<reference evidence="1" key="1">
    <citation type="submission" date="2015-01" db="EMBL/GenBank/DDBJ databases">
        <title>The Genome Sequence of Cladophialophora bantiana CBS 173.52.</title>
        <authorList>
            <consortium name="The Broad Institute Genomics Platform"/>
            <person name="Cuomo C."/>
            <person name="de Hoog S."/>
            <person name="Gorbushina A."/>
            <person name="Stielow B."/>
            <person name="Teixiera M."/>
            <person name="Abouelleil A."/>
            <person name="Chapman S.B."/>
            <person name="Priest M."/>
            <person name="Young S.K."/>
            <person name="Wortman J."/>
            <person name="Nusbaum C."/>
            <person name="Birren B."/>
        </authorList>
    </citation>
    <scope>NUCLEOTIDE SEQUENCE [LARGE SCALE GENOMIC DNA]</scope>
    <source>
        <strain evidence="1">CBS 173.52</strain>
    </source>
</reference>